<accession>A0A699HVS7</accession>
<dbReference type="PANTHER" id="PTHR24015:SF548">
    <property type="entry name" value="OS08G0340900 PROTEIN"/>
    <property type="match status" value="1"/>
</dbReference>
<dbReference type="InterPro" id="IPR002885">
    <property type="entry name" value="PPR_rpt"/>
</dbReference>
<proteinExistence type="predicted"/>
<organism evidence="3">
    <name type="scientific">Tanacetum cinerariifolium</name>
    <name type="common">Dalmatian daisy</name>
    <name type="synonym">Chrysanthemum cinerariifolium</name>
    <dbReference type="NCBI Taxonomy" id="118510"/>
    <lineage>
        <taxon>Eukaryota</taxon>
        <taxon>Viridiplantae</taxon>
        <taxon>Streptophyta</taxon>
        <taxon>Embryophyta</taxon>
        <taxon>Tracheophyta</taxon>
        <taxon>Spermatophyta</taxon>
        <taxon>Magnoliopsida</taxon>
        <taxon>eudicotyledons</taxon>
        <taxon>Gunneridae</taxon>
        <taxon>Pentapetalae</taxon>
        <taxon>asterids</taxon>
        <taxon>campanulids</taxon>
        <taxon>Asterales</taxon>
        <taxon>Asteraceae</taxon>
        <taxon>Asteroideae</taxon>
        <taxon>Anthemideae</taxon>
        <taxon>Anthemidinae</taxon>
        <taxon>Tanacetum</taxon>
    </lineage>
</organism>
<evidence type="ECO:0000256" key="2">
    <source>
        <dbReference type="PROSITE-ProRule" id="PRU00708"/>
    </source>
</evidence>
<dbReference type="InterPro" id="IPR011990">
    <property type="entry name" value="TPR-like_helical_dom_sf"/>
</dbReference>
<dbReference type="PROSITE" id="PS51375">
    <property type="entry name" value="PPR"/>
    <property type="match status" value="1"/>
</dbReference>
<dbReference type="GO" id="GO:0009451">
    <property type="term" value="P:RNA modification"/>
    <property type="evidence" value="ECO:0007669"/>
    <property type="project" value="InterPro"/>
</dbReference>
<dbReference type="AlphaFoldDB" id="A0A699HVS7"/>
<dbReference type="NCBIfam" id="TIGR00756">
    <property type="entry name" value="PPR"/>
    <property type="match status" value="1"/>
</dbReference>
<dbReference type="PANTHER" id="PTHR24015">
    <property type="entry name" value="OS07G0578800 PROTEIN-RELATED"/>
    <property type="match status" value="1"/>
</dbReference>
<dbReference type="Gene3D" id="1.25.40.10">
    <property type="entry name" value="Tetratricopeptide repeat domain"/>
    <property type="match status" value="1"/>
</dbReference>
<dbReference type="FunFam" id="1.25.40.10:FF:000285">
    <property type="entry name" value="Pentatricopeptide repeat-containing protein, chloroplastic"/>
    <property type="match status" value="1"/>
</dbReference>
<feature type="repeat" description="PPR" evidence="2">
    <location>
        <begin position="55"/>
        <end position="89"/>
    </location>
</feature>
<name>A0A699HVS7_TANCI</name>
<sequence length="189" mass="20859">MNVGGVDHGRLAHCNVVKYGLMVDGYVRHLLISMYARCGELGCAHKVFDEIANRDLVSWNSMIYGCVRMGFMKGALELFKEMKKDGFELDEMPFVTVLGACGDLGDLGLGKVVEVYVVENEMEVISCVGSALIGMYIKYEDLVSAKRVFDKMGRKDLVTWNAMITRLRSGSAGAVGTYDDKTLLLGHKV</sequence>
<gene>
    <name evidence="3" type="ORF">Tci_454800</name>
</gene>
<dbReference type="EMBL" id="BKCJ010213572">
    <property type="protein sequence ID" value="GEY82826.1"/>
    <property type="molecule type" value="Genomic_DNA"/>
</dbReference>
<dbReference type="GO" id="GO:0003723">
    <property type="term" value="F:RNA binding"/>
    <property type="evidence" value="ECO:0007669"/>
    <property type="project" value="InterPro"/>
</dbReference>
<keyword evidence="1" id="KW-0677">Repeat</keyword>
<dbReference type="InterPro" id="IPR046960">
    <property type="entry name" value="PPR_At4g14850-like_plant"/>
</dbReference>
<comment type="caution">
    <text evidence="3">The sequence shown here is derived from an EMBL/GenBank/DDBJ whole genome shotgun (WGS) entry which is preliminary data.</text>
</comment>
<dbReference type="Pfam" id="PF01535">
    <property type="entry name" value="PPR"/>
    <property type="match status" value="3"/>
</dbReference>
<reference evidence="3" key="1">
    <citation type="journal article" date="2019" name="Sci. Rep.">
        <title>Draft genome of Tanacetum cinerariifolium, the natural source of mosquito coil.</title>
        <authorList>
            <person name="Yamashiro T."/>
            <person name="Shiraishi A."/>
            <person name="Satake H."/>
            <person name="Nakayama K."/>
        </authorList>
    </citation>
    <scope>NUCLEOTIDE SEQUENCE</scope>
</reference>
<evidence type="ECO:0000313" key="3">
    <source>
        <dbReference type="EMBL" id="GEY82826.1"/>
    </source>
</evidence>
<evidence type="ECO:0000256" key="1">
    <source>
        <dbReference type="ARBA" id="ARBA00022737"/>
    </source>
</evidence>
<protein>
    <submittedName>
        <fullName evidence="3">Pentatricopeptide repeat-containing protein At2g34400</fullName>
    </submittedName>
</protein>